<evidence type="ECO:0008006" key="8">
    <source>
        <dbReference type="Google" id="ProtNLM"/>
    </source>
</evidence>
<dbReference type="PANTHER" id="PTHR15367">
    <property type="entry name" value="DNA-DIRECTED RNA POLYMERASE III"/>
    <property type="match status" value="1"/>
</dbReference>
<feature type="region of interest" description="Disordered" evidence="4">
    <location>
        <begin position="778"/>
        <end position="798"/>
    </location>
</feature>
<evidence type="ECO:0000256" key="4">
    <source>
        <dbReference type="SAM" id="MobiDB-lite"/>
    </source>
</evidence>
<feature type="compositionally biased region" description="Acidic residues" evidence="4">
    <location>
        <begin position="913"/>
        <end position="923"/>
    </location>
</feature>
<accession>A0AAN4PMF8</accession>
<dbReference type="Pfam" id="PF11705">
    <property type="entry name" value="RNA_pol_3_Rpc31"/>
    <property type="match status" value="1"/>
</dbReference>
<dbReference type="EMBL" id="BCLY01000012">
    <property type="protein sequence ID" value="GAQ09235.1"/>
    <property type="molecule type" value="Genomic_DNA"/>
</dbReference>
<comment type="similarity">
    <text evidence="2">Belongs to the eukaryotic RPC7 RNA polymerase subunit family.</text>
</comment>
<protein>
    <recommendedName>
        <fullName evidence="8">DNA-directed RNA polymerase III subunit</fullName>
    </recommendedName>
</protein>
<feature type="signal peptide" evidence="5">
    <location>
        <begin position="1"/>
        <end position="22"/>
    </location>
</feature>
<comment type="subcellular location">
    <subcellularLocation>
        <location evidence="1">Nucleus</location>
    </subcellularLocation>
</comment>
<evidence type="ECO:0000256" key="3">
    <source>
        <dbReference type="ARBA" id="ARBA00023242"/>
    </source>
</evidence>
<organism evidence="6 7">
    <name type="scientific">Aspergillus lentulus</name>
    <dbReference type="NCBI Taxonomy" id="293939"/>
    <lineage>
        <taxon>Eukaryota</taxon>
        <taxon>Fungi</taxon>
        <taxon>Dikarya</taxon>
        <taxon>Ascomycota</taxon>
        <taxon>Pezizomycotina</taxon>
        <taxon>Eurotiomycetes</taxon>
        <taxon>Eurotiomycetidae</taxon>
        <taxon>Eurotiales</taxon>
        <taxon>Aspergillaceae</taxon>
        <taxon>Aspergillus</taxon>
        <taxon>Aspergillus subgen. Fumigati</taxon>
    </lineage>
</organism>
<name>A0AAN4PMF8_ASPLE</name>
<dbReference type="Proteomes" id="UP000051487">
    <property type="component" value="Unassembled WGS sequence"/>
</dbReference>
<reference evidence="6 7" key="1">
    <citation type="submission" date="2015-11" db="EMBL/GenBank/DDBJ databases">
        <title>Aspergillus lentulus strain IFM 54703T.</title>
        <authorList>
            <person name="Kusuya Y."/>
            <person name="Sakai K."/>
            <person name="Kamei K."/>
            <person name="Takahashi H."/>
            <person name="Yaguchi T."/>
        </authorList>
    </citation>
    <scope>NUCLEOTIDE SEQUENCE [LARGE SCALE GENOMIC DNA]</scope>
    <source>
        <strain evidence="6 7">IFM 54703</strain>
    </source>
</reference>
<dbReference type="InterPro" id="IPR024661">
    <property type="entry name" value="RNA_pol_III_Rpc31"/>
</dbReference>
<evidence type="ECO:0000256" key="5">
    <source>
        <dbReference type="SAM" id="SignalP"/>
    </source>
</evidence>
<proteinExistence type="inferred from homology"/>
<sequence length="936" mass="104088">MELRFVFALFATPLSFPAVVRTIYKVPLYLSNVSQQLEKRLGYSVTSDKMADPSSYDEVKTHLQHVLDDPSTPLDISLIDKLKLELTETTDRRVPGTLLTLISQLLPVLQEDPTPITTLGIKATTYFSFTDIRSVEPPIDFIAGFKAPSPPVNLLALALLRKAGRVPSDAAIVAGDPELVASLVELWLTTTSTAVAQAAFDALWALLEIDLASPLENETHTHEAEDSTGGQGLFWRRVFADKNVYGRLFSLCSLTNNEPGARPQRERTVSQGRLMGFIVKAGHLRWDLISSSQIPEIEVKYDASSILHFAACRMVDKNDFLMHMTLLSFFRDLLGIEAPSLRARVYVQSASTFSSPALDFLIAHGLHDSVLELYLDETKLDAVDLQYTRGPIMAYIAQYAELYPNHLLQNPRSLLDKIISRISESLGISSSQWAHGQAPAGQLVILSSLPRVLLVEASKQGVNPLLAVPTSPPCREALDALAKILHGPQKLDLSDSMELNTSGQTPTDWHKEAAAARVLYFMYLNEHPNFWTDIVAAADILAMKDVSLAAISFMKAVITANWQVLSGEVISHVPDTSRYQLPSEEALGTLSPATQGLLPSSGVWATLTPPALTILLPYLFKPPRSYAEFVAGGAGDTQNIVWKVATAKYEVLVALYNHLKETGGQVTGFEDIVQALDLYSFRRPSSNMSRFGAKKGRKLPGAEFTWEADPGGEADTAPTPLFPRYNIPRARLLNPREQKQVDLYRALRDRFHDGPYYSVLQSTSVTARKDEATRAHFDPFHGMPTYSGKYQKQKRDRPELKGRPYVMKFFPRQLWKTIQPNFNPSVAMDGYVPQGPRIGVKRGFEDEEEEHDVEDTKRRKGADEDEDEREEREEEVDVLDPDEDQEEEIVDNDFEDDEDEMGGDYNAEQYFDAGDDEYGDDGFADGGGGGGDEDTY</sequence>
<evidence type="ECO:0000313" key="7">
    <source>
        <dbReference type="Proteomes" id="UP000051487"/>
    </source>
</evidence>
<dbReference type="GO" id="GO:0006383">
    <property type="term" value="P:transcription by RNA polymerase III"/>
    <property type="evidence" value="ECO:0007669"/>
    <property type="project" value="InterPro"/>
</dbReference>
<dbReference type="AlphaFoldDB" id="A0AAN4PMF8"/>
<comment type="caution">
    <text evidence="6">The sequence shown here is derived from an EMBL/GenBank/DDBJ whole genome shotgun (WGS) entry which is preliminary data.</text>
</comment>
<keyword evidence="5" id="KW-0732">Signal</keyword>
<dbReference type="GO" id="GO:0005666">
    <property type="term" value="C:RNA polymerase III complex"/>
    <property type="evidence" value="ECO:0007669"/>
    <property type="project" value="TreeGrafter"/>
</dbReference>
<keyword evidence="3" id="KW-0539">Nucleus</keyword>
<gene>
    <name evidence="6" type="ORF">ALT_6556</name>
</gene>
<feature type="compositionally biased region" description="Acidic residues" evidence="4">
    <location>
        <begin position="863"/>
        <end position="902"/>
    </location>
</feature>
<evidence type="ECO:0000256" key="2">
    <source>
        <dbReference type="ARBA" id="ARBA00008352"/>
    </source>
</evidence>
<dbReference type="PANTHER" id="PTHR15367:SF2">
    <property type="entry name" value="DNA-DIRECTED RNA POLYMERASE III SUBUNIT"/>
    <property type="match status" value="1"/>
</dbReference>
<evidence type="ECO:0000313" key="6">
    <source>
        <dbReference type="EMBL" id="GAQ09235.1"/>
    </source>
</evidence>
<feature type="chain" id="PRO_5043037331" description="DNA-directed RNA polymerase III subunit" evidence="5">
    <location>
        <begin position="23"/>
        <end position="936"/>
    </location>
</feature>
<feature type="region of interest" description="Disordered" evidence="4">
    <location>
        <begin position="827"/>
        <end position="936"/>
    </location>
</feature>
<evidence type="ECO:0000256" key="1">
    <source>
        <dbReference type="ARBA" id="ARBA00004123"/>
    </source>
</evidence>